<dbReference type="InterPro" id="IPR013783">
    <property type="entry name" value="Ig-like_fold"/>
</dbReference>
<dbReference type="InterPro" id="IPR008964">
    <property type="entry name" value="Invasin/intimin_cell_adhesion"/>
</dbReference>
<dbReference type="Proteomes" id="UP000284684">
    <property type="component" value="Unassembled WGS sequence"/>
</dbReference>
<proteinExistence type="predicted"/>
<dbReference type="EMBL" id="MOBI01000023">
    <property type="protein sequence ID" value="ROM92501.1"/>
    <property type="molecule type" value="Genomic_DNA"/>
</dbReference>
<accession>A0A423GM28</accession>
<reference evidence="1 2" key="1">
    <citation type="submission" date="2016-10" db="EMBL/GenBank/DDBJ databases">
        <title>Comparative genome analysis of multiple Pseudomonas spp. focuses on biocontrol and plant growth promoting traits.</title>
        <authorList>
            <person name="Tao X.-Y."/>
            <person name="Taylor C.G."/>
        </authorList>
    </citation>
    <scope>NUCLEOTIDE SEQUENCE [LARGE SCALE GENOMIC DNA]</scope>
    <source>
        <strain evidence="1 2">37D10</strain>
    </source>
</reference>
<protein>
    <recommendedName>
        <fullName evidence="3">Big-1 domain-containing protein</fullName>
    </recommendedName>
</protein>
<evidence type="ECO:0008006" key="3">
    <source>
        <dbReference type="Google" id="ProtNLM"/>
    </source>
</evidence>
<organism evidence="1 2">
    <name type="scientific">Pseudomonas brassicacearum</name>
    <dbReference type="NCBI Taxonomy" id="930166"/>
    <lineage>
        <taxon>Bacteria</taxon>
        <taxon>Pseudomonadati</taxon>
        <taxon>Pseudomonadota</taxon>
        <taxon>Gammaproteobacteria</taxon>
        <taxon>Pseudomonadales</taxon>
        <taxon>Pseudomonadaceae</taxon>
        <taxon>Pseudomonas</taxon>
    </lineage>
</organism>
<name>A0A423GM28_9PSED</name>
<evidence type="ECO:0000313" key="2">
    <source>
        <dbReference type="Proteomes" id="UP000284684"/>
    </source>
</evidence>
<gene>
    <name evidence="1" type="ORF">BK658_21430</name>
</gene>
<dbReference type="Gene3D" id="2.60.40.10">
    <property type="entry name" value="Immunoglobulins"/>
    <property type="match status" value="1"/>
</dbReference>
<dbReference type="RefSeq" id="WP_123584194.1">
    <property type="nucleotide sequence ID" value="NZ_MOBI01000023.1"/>
</dbReference>
<evidence type="ECO:0000313" key="1">
    <source>
        <dbReference type="EMBL" id="ROM92501.1"/>
    </source>
</evidence>
<dbReference type="SUPFAM" id="SSF49373">
    <property type="entry name" value="Invasin/intimin cell-adhesion fragments"/>
    <property type="match status" value="1"/>
</dbReference>
<sequence length="1440" mass="156516">MSEPVIQAKASLVINGDFRLGINPWIKDEPIPNWAKIVDVIYKGEKIRCLTVGNEASVSQVIEAPKDLRADACYVISFLCESWHDKAGRLEISIEGNSASPQVIMLLPGHGQVNKAHRADGQPLAFEPVEYEVELTLPLKQNDKVRVSVFSPKNQDGEYSKIIYITRINIHLHLGPLELQQLTFDGTPQSPDRLLYLCLGATGDFAHRLGFVPVADNAWLDTHASLISDDNPQGAVVTTPALGVDHPLDELWSLDCPVIEGADAPYEFSFNLLSKYTAEAYPIRASLGHHRLKFGEVLEADYYPVFEYRQSVQLGVRVVSHYTDEPLAGQAVTWTIKGQKQGATSTTEDDGWTYYTFKPTGAGEHVIKASVVSRYYADCVFTKSFDVQVLATDPWEEVMAVVDGKETLWAEKTGYPNRGDQYPVTLKLPADSPLLGTQLRLQWEGDTPAELGVTVSPGLKEPVPVTGTELIWWLTCDDRLDGKFELLLGCSKLLLPSRKKPMSLARNVVEIGKVREANKSPVVDEGESVLLMVQVLHLVTSGSGDPVVNALVDWVGPNDTVSTVTGEGGWASVLDTPKTDGPYKIIAKVRAHVEMQPVEREFAVTALATSPWKDQAEFHLDDEPVDRVTVGIVCRRGQSHTFRVTPAAGSPVAGKPMTLTPRADDPGLGLTIGEPIATQEGGWEWPLCSEAGTSRSGLFEFSLTSDGLPGAVREFSGRLLSENLADEGRVVLDQVSANLGNQTLYPCLGALHYFNFLPNALSPLIGLNLMLQWSGTSADELDASVTPALHQSQIISAGGAPWALNFTASQKNGQFALALELPQLKLTSTANVMQLGHNKVRIDALHDAAVDPVAGQDRAWLWVQVISSFTRQPVAQVPVTWTAGSSSEVDTDENGWSGYALVPATAQPHNVEALVVSPYDEYEDKRPMTVNVLKSDPWKGLVVQFDRQPPQPWGAQTYFPRRKGDHRMELWVDEDSVLLGQEVMLGLTGTGPTALGLKFSSDLGVPKRFSEGKLSYTLKCDDLVDGSFALRLAASRLQKLSPANAMSLGTGSQVLKIIVNNRAHQTLDWEQVLREQVTVVSAISDKPMVGWIVTWRSPDLGVVTTVTDFYGVARISFKPVTTGAGELTATVGDEVHSDSVSLAFTLNEPRKILELIEVNTVEKGVAEESEARAQAKVVSSRTGEPLEGVEVMWDFSGRALPSSITDKDGIATLTFALAAGGNGVLMATVRGGVGGWDTAQLLYGGQIPVIESLISPNVNIAFGEEGIAELRVVSRNDGQPLVGVGVIWTFPELSLPATVTGADGKSRITFKPVQPGLQKLAATVGFEETKSLDFEVLKPSRMMFEIKGSGSYPINSSAPIEFRVISIADAKPIVGMEIHWEKSGAPDGTSLSGPDGWVRKGYSSEGMVGYKIIRAYILDESNAVLDQETFRIRFYDPELP</sequence>
<comment type="caution">
    <text evidence="1">The sequence shown here is derived from an EMBL/GenBank/DDBJ whole genome shotgun (WGS) entry which is preliminary data.</text>
</comment>